<dbReference type="AlphaFoldDB" id="A0A0K3CI03"/>
<dbReference type="Gene3D" id="3.80.10.10">
    <property type="entry name" value="Ribonuclease Inhibitor"/>
    <property type="match status" value="2"/>
</dbReference>
<feature type="non-terminal residue" evidence="1">
    <location>
        <position position="1"/>
    </location>
</feature>
<evidence type="ECO:0000313" key="1">
    <source>
        <dbReference type="EMBL" id="CTR06831.1"/>
    </source>
</evidence>
<name>A0A0K3CI03_RHOTO</name>
<dbReference type="SUPFAM" id="SSF52058">
    <property type="entry name" value="L domain-like"/>
    <property type="match status" value="1"/>
</dbReference>
<reference evidence="1 2" key="1">
    <citation type="submission" date="2015-07" db="EMBL/GenBank/DDBJ databases">
        <authorList>
            <person name="Cajimat M.N.B."/>
            <person name="Milazzo M.L."/>
            <person name="Fulhorst C.F."/>
        </authorList>
    </citation>
    <scope>NUCLEOTIDE SEQUENCE [LARGE SCALE GENOMIC DNA]</scope>
    <source>
        <strain evidence="1">Single colony</strain>
    </source>
</reference>
<dbReference type="EMBL" id="CWKI01000005">
    <property type="protein sequence ID" value="CTR06831.1"/>
    <property type="molecule type" value="Genomic_DNA"/>
</dbReference>
<sequence>VEASTSPPAIDRLSKLPMELLEKIFDAAYDDPYDVTMPTAPLSRTLLPLFDRYVWRTVKIFGDEQLAKVCNTLRRRPIIGGNCRVFSVVDIKSPRTSRDTLRQLFDTLPNLVELVVNDDSGQILDVLLPPNRQTVFPFMATIKSVVCFCRTQRIDPYNPAYLASLASMTSLRTLELVFLVTKPVNAQPVLRPPKHFSVAPLDTLSITIMHGVAAEGLRLFVQGITGVRALAIKHYRDPPSLARILQALASPETVEDLQVGAPKSQSNLPAELKRLASLKRITFRGQFGELSQDSFEILRGLPLERIDVDKNSDISSSELLTIVHGPAKLPTLKRLHLDNVYGEVGDPLQMDSDLEDYGEECCWSLPKWTTAFRSQHCRNLVGAGDIAIDVEVTSLSILECTYRALCHYESRRRRSCGLLSPLPPPAHVSRWLPAQTARTMSSARWNDHQVEASPSPPAVDRLSKLPMELLQKIFDDAYASDKPTEPLSRTLLPLFDRCVWRDVKVVGDKRLAAFCATFQTRPSVGRHCRSLNIEHLKSPAASHDSLETVFANVPNLTMLVVHDDWDMFLDVLLPAGRQALCPFSSTMRHFACLCKTQRADPYNPAYLASLASMTGLTVLELIFQHKSPVKPSSTPSTGGPVKLAPLDSLAVSVSQGQSLDSLRSLVQSVPSVRKLAIMHSEEPSSLEKLIPALAAPERLQHLALLACAVGRRALPAKLKQLTRLKHITFHGDFSHLARDSCDVLRALPLERIEVGRNSNISSVELIALLTGDTRLPSLKRLRLDNVEGVVGGAIVSHSDIDDGGVRCGWVLPRWTRSFRKVDRHGLINAGIKITGSFLRACDTEDAWNDALDTFAENENELFWLAMEANDGDEVAAWEAVYSGRIS</sequence>
<organism evidence="1 2">
    <name type="scientific">Rhodotorula toruloides</name>
    <name type="common">Yeast</name>
    <name type="synonym">Rhodosporidium toruloides</name>
    <dbReference type="NCBI Taxonomy" id="5286"/>
    <lineage>
        <taxon>Eukaryota</taxon>
        <taxon>Fungi</taxon>
        <taxon>Dikarya</taxon>
        <taxon>Basidiomycota</taxon>
        <taxon>Pucciniomycotina</taxon>
        <taxon>Microbotryomycetes</taxon>
        <taxon>Sporidiobolales</taxon>
        <taxon>Sporidiobolaceae</taxon>
        <taxon>Rhodotorula</taxon>
    </lineage>
</organism>
<dbReference type="InterPro" id="IPR032675">
    <property type="entry name" value="LRR_dom_sf"/>
</dbReference>
<gene>
    <name evidence="1" type="primary">FGENESH: predicted gene_5.237</name>
    <name evidence="1" type="ORF">BN2166_0026920</name>
</gene>
<protein>
    <submittedName>
        <fullName evidence="1">FGENESH: predicted gene_5.237 protein</fullName>
    </submittedName>
</protein>
<accession>A0A0K3CI03</accession>
<dbReference type="Proteomes" id="UP000199069">
    <property type="component" value="Unassembled WGS sequence"/>
</dbReference>
<keyword evidence="2" id="KW-1185">Reference proteome</keyword>
<evidence type="ECO:0000313" key="2">
    <source>
        <dbReference type="Proteomes" id="UP000199069"/>
    </source>
</evidence>
<proteinExistence type="predicted"/>